<keyword evidence="3" id="KW-0732">Signal</keyword>
<name>A0AAV8Z692_9CUCU</name>
<feature type="domain" description="FHA" evidence="4">
    <location>
        <begin position="44"/>
        <end position="99"/>
    </location>
</feature>
<evidence type="ECO:0000259" key="5">
    <source>
        <dbReference type="PROSITE" id="PS50011"/>
    </source>
</evidence>
<dbReference type="PROSITE" id="PS00108">
    <property type="entry name" value="PROTEIN_KINASE_ST"/>
    <property type="match status" value="1"/>
</dbReference>
<dbReference type="SMART" id="SM00220">
    <property type="entry name" value="S_TKc"/>
    <property type="match status" value="1"/>
</dbReference>
<dbReference type="Pfam" id="PF00069">
    <property type="entry name" value="Pkinase"/>
    <property type="match status" value="1"/>
</dbReference>
<dbReference type="AlphaFoldDB" id="A0AAV8Z692"/>
<dbReference type="FunFam" id="1.10.510.10:FF:000571">
    <property type="entry name" value="Maternal embryonic leucine zipper kinase"/>
    <property type="match status" value="1"/>
</dbReference>
<organism evidence="6 7">
    <name type="scientific">Aromia moschata</name>
    <dbReference type="NCBI Taxonomy" id="1265417"/>
    <lineage>
        <taxon>Eukaryota</taxon>
        <taxon>Metazoa</taxon>
        <taxon>Ecdysozoa</taxon>
        <taxon>Arthropoda</taxon>
        <taxon>Hexapoda</taxon>
        <taxon>Insecta</taxon>
        <taxon>Pterygota</taxon>
        <taxon>Neoptera</taxon>
        <taxon>Endopterygota</taxon>
        <taxon>Coleoptera</taxon>
        <taxon>Polyphaga</taxon>
        <taxon>Cucujiformia</taxon>
        <taxon>Chrysomeloidea</taxon>
        <taxon>Cerambycidae</taxon>
        <taxon>Cerambycinae</taxon>
        <taxon>Callichromatini</taxon>
        <taxon>Aromia</taxon>
    </lineage>
</organism>
<dbReference type="Gene3D" id="1.10.510.10">
    <property type="entry name" value="Transferase(Phosphotransferase) domain 1"/>
    <property type="match status" value="1"/>
</dbReference>
<feature type="domain" description="Protein kinase" evidence="5">
    <location>
        <begin position="278"/>
        <end position="540"/>
    </location>
</feature>
<evidence type="ECO:0000313" key="6">
    <source>
        <dbReference type="EMBL" id="KAJ8959052.1"/>
    </source>
</evidence>
<evidence type="ECO:0000256" key="3">
    <source>
        <dbReference type="SAM" id="SignalP"/>
    </source>
</evidence>
<sequence>MQSSLIIALTGVTASGFTLCGQPPEPPLPALKNFLKYNISQETFKIGRSDVCDVVINESASIKGGTISKVHCMLKKGPHGTHFIVDLSKNGTFVNGKLVGKDQMILIKDNDTIAVGKQQWNIYMFNLICGEELPDTLTSSDSSLSLTPRDVLPIWGRLHSCILHLRSFDLCHPTFKVGRSSCCDAIIDQMDIDPKIKNMFSKEQFIIVKDADNPLTYIVDISSTGTYLNGQLIGKNCKNILQCDDRISVGKRKKRVFVYKPMYSSESHSLPVELRAKYVPCKFLGKGACGEVRLALEKRTCRPYAIKNILKGRSTLSQIHELNHPLKIETEINILRALSHPFVVQMEEIVETEDEVFIVLEYMRGGDLSNRILSNVPLTESNVKYMFYQMVLAVEYLHSRGITHRDLKPENILLSSDEPETLVKISDFGLSKVADEDTMMKTICATWPPEVLSPNIQVYDEQVDVWSLGVIVFYMLSKKLPFRSSEPKVMIQLVIQGAYKMEEADWQGVSYEARDLVKRMLTVNPQTRITIDEILKHPWLAKDIPMLYRVQSLLDGEGNQENVTVNFDAEPPTKRVKISDEFTD</sequence>
<dbReference type="EMBL" id="JAPWTK010000014">
    <property type="protein sequence ID" value="KAJ8959052.1"/>
    <property type="molecule type" value="Genomic_DNA"/>
</dbReference>
<proteinExistence type="predicted"/>
<keyword evidence="2" id="KW-0067">ATP-binding</keyword>
<dbReference type="GO" id="GO:0005524">
    <property type="term" value="F:ATP binding"/>
    <property type="evidence" value="ECO:0007669"/>
    <property type="project" value="UniProtKB-KW"/>
</dbReference>
<dbReference type="PROSITE" id="PS50011">
    <property type="entry name" value="PROTEIN_KINASE_DOM"/>
    <property type="match status" value="1"/>
</dbReference>
<comment type="caution">
    <text evidence="6">The sequence shown here is derived from an EMBL/GenBank/DDBJ whole genome shotgun (WGS) entry which is preliminary data.</text>
</comment>
<dbReference type="InterPro" id="IPR008984">
    <property type="entry name" value="SMAD_FHA_dom_sf"/>
</dbReference>
<dbReference type="SUPFAM" id="SSF56112">
    <property type="entry name" value="Protein kinase-like (PK-like)"/>
    <property type="match status" value="1"/>
</dbReference>
<dbReference type="GO" id="GO:0004672">
    <property type="term" value="F:protein kinase activity"/>
    <property type="evidence" value="ECO:0007669"/>
    <property type="project" value="InterPro"/>
</dbReference>
<dbReference type="InterPro" id="IPR008271">
    <property type="entry name" value="Ser/Thr_kinase_AS"/>
</dbReference>
<keyword evidence="7" id="KW-1185">Reference proteome</keyword>
<gene>
    <name evidence="6" type="ORF">NQ318_022307</name>
</gene>
<evidence type="ECO:0000256" key="2">
    <source>
        <dbReference type="ARBA" id="ARBA00022840"/>
    </source>
</evidence>
<reference evidence="6" key="1">
    <citation type="journal article" date="2023" name="Insect Mol. Biol.">
        <title>Genome sequencing provides insights into the evolution of gene families encoding plant cell wall-degrading enzymes in longhorned beetles.</title>
        <authorList>
            <person name="Shin N.R."/>
            <person name="Okamura Y."/>
            <person name="Kirsch R."/>
            <person name="Pauchet Y."/>
        </authorList>
    </citation>
    <scope>NUCLEOTIDE SEQUENCE</scope>
    <source>
        <strain evidence="6">AMC_N1</strain>
    </source>
</reference>
<dbReference type="InterPro" id="IPR011009">
    <property type="entry name" value="Kinase-like_dom_sf"/>
</dbReference>
<evidence type="ECO:0000256" key="1">
    <source>
        <dbReference type="ARBA" id="ARBA00022741"/>
    </source>
</evidence>
<dbReference type="InterPro" id="IPR000253">
    <property type="entry name" value="FHA_dom"/>
</dbReference>
<dbReference type="InterPro" id="IPR000719">
    <property type="entry name" value="Prot_kinase_dom"/>
</dbReference>
<feature type="domain" description="FHA" evidence="4">
    <location>
        <begin position="175"/>
        <end position="233"/>
    </location>
</feature>
<dbReference type="Proteomes" id="UP001162162">
    <property type="component" value="Unassembled WGS sequence"/>
</dbReference>
<feature type="chain" id="PRO_5043485406" evidence="3">
    <location>
        <begin position="21"/>
        <end position="584"/>
    </location>
</feature>
<dbReference type="SMART" id="SM00240">
    <property type="entry name" value="FHA"/>
    <property type="match status" value="2"/>
</dbReference>
<evidence type="ECO:0000259" key="4">
    <source>
        <dbReference type="PROSITE" id="PS50006"/>
    </source>
</evidence>
<protein>
    <submittedName>
        <fullName evidence="6">Uncharacterized protein</fullName>
    </submittedName>
</protein>
<dbReference type="Pfam" id="PF00498">
    <property type="entry name" value="FHA"/>
    <property type="match status" value="2"/>
</dbReference>
<keyword evidence="1" id="KW-0547">Nucleotide-binding</keyword>
<accession>A0AAV8Z692</accession>
<dbReference type="PANTHER" id="PTHR24347">
    <property type="entry name" value="SERINE/THREONINE-PROTEIN KINASE"/>
    <property type="match status" value="1"/>
</dbReference>
<feature type="signal peptide" evidence="3">
    <location>
        <begin position="1"/>
        <end position="20"/>
    </location>
</feature>
<dbReference type="SUPFAM" id="SSF49879">
    <property type="entry name" value="SMAD/FHA domain"/>
    <property type="match status" value="2"/>
</dbReference>
<dbReference type="PROSITE" id="PS50006">
    <property type="entry name" value="FHA_DOMAIN"/>
    <property type="match status" value="2"/>
</dbReference>
<dbReference type="Gene3D" id="2.60.200.20">
    <property type="match status" value="2"/>
</dbReference>
<evidence type="ECO:0000313" key="7">
    <source>
        <dbReference type="Proteomes" id="UP001162162"/>
    </source>
</evidence>